<sequence length="428" mass="47384">MFKKKSKMVLLAALMMFNLIGCGTAATGVSPDESAVQKVEIDFWYSLGGEAGELIEAMTQEFNKSQDKIYVNPTYQGDYYTNHAKVMAGIASNTQPDVTMVEIASIAAFADAGALEGLSSYVAKEEAGFIDDYVKGLMGNSYWKNELYAISFNRSTPLLYVNADMLEANGLDPAGPKTWEELVTYSRKLSGNGRYGFSTPIDIWFYEALTFQSGGNILSEDGTKAIFNSKEGVAPVEFWESMLAEGIMKMPPGERYNAWDVARQDFINENVGMIFTTTGHLKGLLEQCEFEVATAFLPANKDFGVPTGGANLVILAQSSDEKKKAAWEFIKYMTSTENSVFLSKLTGYMPVRTSAIEDPGMEEFYSQYPQFTVAIEQLQYAKPRPMAPGYRELQEIIMRELQRAILDSNVSPQEALDAAAAEAQRLLR</sequence>
<dbReference type="OrthoDB" id="9795467at2"/>
<accession>A0A0D8IBS9</accession>
<dbReference type="InterPro" id="IPR050490">
    <property type="entry name" value="Bact_solute-bd_prot1"/>
</dbReference>
<proteinExistence type="inferred from homology"/>
<dbReference type="Proteomes" id="UP000035704">
    <property type="component" value="Chromosome"/>
</dbReference>
<gene>
    <name evidence="5" type="primary">ugpB</name>
    <name evidence="5" type="ORF">CACET_c29770</name>
</gene>
<dbReference type="RefSeq" id="WP_044824540.1">
    <property type="nucleotide sequence ID" value="NZ_CP009687.1"/>
</dbReference>
<dbReference type="Pfam" id="PF13416">
    <property type="entry name" value="SBP_bac_8"/>
    <property type="match status" value="1"/>
</dbReference>
<keyword evidence="6" id="KW-1185">Reference proteome</keyword>
<protein>
    <submittedName>
        <fullName evidence="5">sn-glycerol-3-phosphate-binding periplasmic protein UgpB</fullName>
    </submittedName>
</protein>
<evidence type="ECO:0000256" key="3">
    <source>
        <dbReference type="ARBA" id="ARBA00022448"/>
    </source>
</evidence>
<dbReference type="CDD" id="cd14748">
    <property type="entry name" value="PBP2_UgpB"/>
    <property type="match status" value="1"/>
</dbReference>
<comment type="similarity">
    <text evidence="2">Belongs to the bacterial solute-binding protein 1 family.</text>
</comment>
<dbReference type="KEGG" id="cace:CACET_c29770"/>
<dbReference type="PATRIC" id="fig|84022.5.peg.3896"/>
<evidence type="ECO:0000313" key="6">
    <source>
        <dbReference type="Proteomes" id="UP000035704"/>
    </source>
</evidence>
<dbReference type="STRING" id="84022.CACET_c29770"/>
<comment type="subcellular location">
    <subcellularLocation>
        <location evidence="1">Cell envelope</location>
    </subcellularLocation>
</comment>
<dbReference type="PANTHER" id="PTHR43649">
    <property type="entry name" value="ARABINOSE-BINDING PROTEIN-RELATED"/>
    <property type="match status" value="1"/>
</dbReference>
<evidence type="ECO:0000313" key="5">
    <source>
        <dbReference type="EMBL" id="AKL96421.1"/>
    </source>
</evidence>
<dbReference type="EMBL" id="CP009687">
    <property type="protein sequence ID" value="AKL96421.1"/>
    <property type="molecule type" value="Genomic_DNA"/>
</dbReference>
<evidence type="ECO:0000256" key="2">
    <source>
        <dbReference type="ARBA" id="ARBA00008520"/>
    </source>
</evidence>
<evidence type="ECO:0000256" key="4">
    <source>
        <dbReference type="ARBA" id="ARBA00022729"/>
    </source>
</evidence>
<organism evidence="5 6">
    <name type="scientific">Clostridium aceticum</name>
    <dbReference type="NCBI Taxonomy" id="84022"/>
    <lineage>
        <taxon>Bacteria</taxon>
        <taxon>Bacillati</taxon>
        <taxon>Bacillota</taxon>
        <taxon>Clostridia</taxon>
        <taxon>Eubacteriales</taxon>
        <taxon>Clostridiaceae</taxon>
        <taxon>Clostridium</taxon>
    </lineage>
</organism>
<dbReference type="SUPFAM" id="SSF53850">
    <property type="entry name" value="Periplasmic binding protein-like II"/>
    <property type="match status" value="1"/>
</dbReference>
<dbReference type="GO" id="GO:0030313">
    <property type="term" value="C:cell envelope"/>
    <property type="evidence" value="ECO:0007669"/>
    <property type="project" value="UniProtKB-SubCell"/>
</dbReference>
<dbReference type="AlphaFoldDB" id="A0A0D8IBS9"/>
<name>A0A0D8IBS9_9CLOT</name>
<keyword evidence="3" id="KW-0813">Transport</keyword>
<keyword evidence="4" id="KW-0732">Signal</keyword>
<dbReference type="Gene3D" id="3.40.190.10">
    <property type="entry name" value="Periplasmic binding protein-like II"/>
    <property type="match status" value="2"/>
</dbReference>
<evidence type="ECO:0000256" key="1">
    <source>
        <dbReference type="ARBA" id="ARBA00004196"/>
    </source>
</evidence>
<dbReference type="PANTHER" id="PTHR43649:SF31">
    <property type="entry name" value="SN-GLYCEROL-3-PHOSPHATE-BINDING PERIPLASMIC PROTEIN UGPB"/>
    <property type="match status" value="1"/>
</dbReference>
<dbReference type="InterPro" id="IPR006059">
    <property type="entry name" value="SBP"/>
</dbReference>
<reference evidence="5 6" key="1">
    <citation type="submission" date="2014-10" db="EMBL/GenBank/DDBJ databases">
        <title>Genome sequence of Clostridium aceticum DSM 1496.</title>
        <authorList>
            <person name="Poehlein A."/>
            <person name="Schiel-Bengelsdorf B."/>
            <person name="Gottschalk G."/>
            <person name="Duerre P."/>
            <person name="Daniel R."/>
        </authorList>
    </citation>
    <scope>NUCLEOTIDE SEQUENCE [LARGE SCALE GENOMIC DNA]</scope>
    <source>
        <strain evidence="5 6">DSM 1496</strain>
    </source>
</reference>